<dbReference type="STRING" id="471852.Tcur_4178"/>
<feature type="transmembrane region" description="Helical" evidence="1">
    <location>
        <begin position="43"/>
        <end position="61"/>
    </location>
</feature>
<keyword evidence="1" id="KW-0812">Transmembrane</keyword>
<dbReference type="Pfam" id="PF17240">
    <property type="entry name" value="DUF5313"/>
    <property type="match status" value="1"/>
</dbReference>
<dbReference type="OrthoDB" id="5195204at2"/>
<proteinExistence type="predicted"/>
<gene>
    <name evidence="2" type="ordered locus">Tcur_4178</name>
</gene>
<keyword evidence="3" id="KW-1185">Reference proteome</keyword>
<evidence type="ECO:0000313" key="2">
    <source>
        <dbReference type="EMBL" id="ACY99705.1"/>
    </source>
</evidence>
<feature type="transmembrane region" description="Helical" evidence="1">
    <location>
        <begin position="67"/>
        <end position="87"/>
    </location>
</feature>
<protein>
    <submittedName>
        <fullName evidence="2">Uncharacterized protein</fullName>
    </submittedName>
</protein>
<sequence length="107" mass="12100">MTRLPGDPSPWRRACYALGFRLPPENREWVWHDLTDAGWRGRLLLRHLAVMLPLCALLALLPGAWWLRVAVPLLALLTSALTVLVSADDLRRARLRRHGLPPAGRRG</sequence>
<reference evidence="2 3" key="1">
    <citation type="journal article" date="2011" name="Stand. Genomic Sci.">
        <title>Complete genome sequence of Thermomonospora curvata type strain (B9).</title>
        <authorList>
            <person name="Chertkov O."/>
            <person name="Sikorski J."/>
            <person name="Nolan M."/>
            <person name="Lapidus A."/>
            <person name="Lucas S."/>
            <person name="Del Rio T.G."/>
            <person name="Tice H."/>
            <person name="Cheng J.F."/>
            <person name="Goodwin L."/>
            <person name="Pitluck S."/>
            <person name="Liolios K."/>
            <person name="Ivanova N."/>
            <person name="Mavromatis K."/>
            <person name="Mikhailova N."/>
            <person name="Ovchinnikova G."/>
            <person name="Pati A."/>
            <person name="Chen A."/>
            <person name="Palaniappan K."/>
            <person name="Djao O.D."/>
            <person name="Land M."/>
            <person name="Hauser L."/>
            <person name="Chang Y.J."/>
            <person name="Jeffries C.D."/>
            <person name="Brettin T."/>
            <person name="Han C."/>
            <person name="Detter J.C."/>
            <person name="Rohde M."/>
            <person name="Goker M."/>
            <person name="Woyke T."/>
            <person name="Bristow J."/>
            <person name="Eisen J.A."/>
            <person name="Markowitz V."/>
            <person name="Hugenholtz P."/>
            <person name="Klenk H.P."/>
            <person name="Kyrpides N.C."/>
        </authorList>
    </citation>
    <scope>NUCLEOTIDE SEQUENCE [LARGE SCALE GENOMIC DNA]</scope>
    <source>
        <strain evidence="3">ATCC 19995 / DSM 43183 / JCM 3096 / KCTC 9072 / NBRC 15933 / NCIMB 10081 / Henssen B9</strain>
    </source>
</reference>
<dbReference type="RefSeq" id="WP_012854488.1">
    <property type="nucleotide sequence ID" value="NC_013510.1"/>
</dbReference>
<evidence type="ECO:0000256" key="1">
    <source>
        <dbReference type="SAM" id="Phobius"/>
    </source>
</evidence>
<organism evidence="2 3">
    <name type="scientific">Thermomonospora curvata (strain ATCC 19995 / DSM 43183 / JCM 3096 / KCTC 9072 / NBRC 15933 / NCIMB 10081 / Henssen B9)</name>
    <dbReference type="NCBI Taxonomy" id="471852"/>
    <lineage>
        <taxon>Bacteria</taxon>
        <taxon>Bacillati</taxon>
        <taxon>Actinomycetota</taxon>
        <taxon>Actinomycetes</taxon>
        <taxon>Streptosporangiales</taxon>
        <taxon>Thermomonosporaceae</taxon>
        <taxon>Thermomonospora</taxon>
    </lineage>
</organism>
<dbReference type="KEGG" id="tcu:Tcur_4178"/>
<dbReference type="InterPro" id="IPR035197">
    <property type="entry name" value="DUF5313"/>
</dbReference>
<dbReference type="HOGENOM" id="CLU_143514_1_1_11"/>
<dbReference type="EMBL" id="CP001738">
    <property type="protein sequence ID" value="ACY99705.1"/>
    <property type="molecule type" value="Genomic_DNA"/>
</dbReference>
<dbReference type="eggNOG" id="ENOG5033F70">
    <property type="taxonomic scope" value="Bacteria"/>
</dbReference>
<keyword evidence="1" id="KW-0472">Membrane</keyword>
<dbReference type="AlphaFoldDB" id="D1A252"/>
<dbReference type="Proteomes" id="UP000001918">
    <property type="component" value="Chromosome"/>
</dbReference>
<name>D1A252_THECD</name>
<evidence type="ECO:0000313" key="3">
    <source>
        <dbReference type="Proteomes" id="UP000001918"/>
    </source>
</evidence>
<accession>D1A252</accession>
<keyword evidence="1" id="KW-1133">Transmembrane helix</keyword>